<name>A0A1H0MZX1_9BURK</name>
<evidence type="ECO:0000313" key="2">
    <source>
        <dbReference type="EMBL" id="SDO85921.1"/>
    </source>
</evidence>
<evidence type="ECO:0000256" key="1">
    <source>
        <dbReference type="SAM" id="SignalP"/>
    </source>
</evidence>
<feature type="signal peptide" evidence="1">
    <location>
        <begin position="1"/>
        <end position="19"/>
    </location>
</feature>
<proteinExistence type="predicted"/>
<dbReference type="AlphaFoldDB" id="A0A1H0MZX1"/>
<dbReference type="PROSITE" id="PS51257">
    <property type="entry name" value="PROKAR_LIPOPROTEIN"/>
    <property type="match status" value="1"/>
</dbReference>
<gene>
    <name evidence="2" type="ORF">SAMN04489708_104138</name>
</gene>
<feature type="chain" id="PRO_5011433073" description="Lipoprotein" evidence="1">
    <location>
        <begin position="20"/>
        <end position="139"/>
    </location>
</feature>
<dbReference type="OrthoDB" id="8796993at2"/>
<sequence>MNFKSFILKSGSACMVAGAMVLAGCAALAPATPEQAVKERADAYWKARMAGQYEKTYALTPPSYRKVFTKEQFARQFGNAASVTEVEVTNVECQPEKCVAKIKLTAKPMIIGVKLNSIDTYLDETWVQEDGQWWRFQDL</sequence>
<dbReference type="RefSeq" id="WP_092832653.1">
    <property type="nucleotide sequence ID" value="NZ_CP028290.1"/>
</dbReference>
<dbReference type="Proteomes" id="UP000199317">
    <property type="component" value="Unassembled WGS sequence"/>
</dbReference>
<protein>
    <recommendedName>
        <fullName evidence="4">Lipoprotein</fullName>
    </recommendedName>
</protein>
<keyword evidence="1" id="KW-0732">Signal</keyword>
<evidence type="ECO:0000313" key="3">
    <source>
        <dbReference type="Proteomes" id="UP000199317"/>
    </source>
</evidence>
<evidence type="ECO:0008006" key="4">
    <source>
        <dbReference type="Google" id="ProtNLM"/>
    </source>
</evidence>
<organism evidence="2 3">
    <name type="scientific">Paracidovorax cattleyae</name>
    <dbReference type="NCBI Taxonomy" id="80868"/>
    <lineage>
        <taxon>Bacteria</taxon>
        <taxon>Pseudomonadati</taxon>
        <taxon>Pseudomonadota</taxon>
        <taxon>Betaproteobacteria</taxon>
        <taxon>Burkholderiales</taxon>
        <taxon>Comamonadaceae</taxon>
        <taxon>Paracidovorax</taxon>
    </lineage>
</organism>
<accession>A0A1H0MZX1</accession>
<reference evidence="3" key="1">
    <citation type="submission" date="2016-10" db="EMBL/GenBank/DDBJ databases">
        <authorList>
            <person name="Varghese N."/>
            <person name="Submissions S."/>
        </authorList>
    </citation>
    <scope>NUCLEOTIDE SEQUENCE [LARGE SCALE GENOMIC DNA]</scope>
    <source>
        <strain evidence="3">DSM 17101</strain>
    </source>
</reference>
<keyword evidence="3" id="KW-1185">Reference proteome</keyword>
<dbReference type="EMBL" id="FNJL01000004">
    <property type="protein sequence ID" value="SDO85921.1"/>
    <property type="molecule type" value="Genomic_DNA"/>
</dbReference>